<name>A0A1C6IS89_9FIRM</name>
<reference evidence="2" key="1">
    <citation type="submission" date="2015-09" db="EMBL/GenBank/DDBJ databases">
        <authorList>
            <consortium name="Pathogen Informatics"/>
        </authorList>
    </citation>
    <scope>NUCLEOTIDE SEQUENCE</scope>
    <source>
        <strain evidence="2">2789STDY5834896</strain>
    </source>
</reference>
<evidence type="ECO:0000259" key="1">
    <source>
        <dbReference type="Pfam" id="PF09848"/>
    </source>
</evidence>
<dbReference type="Gene3D" id="3.40.50.300">
    <property type="entry name" value="P-loop containing nucleotide triphosphate hydrolases"/>
    <property type="match status" value="1"/>
</dbReference>
<gene>
    <name evidence="2" type="ORF">SAMEA3545359_01637</name>
</gene>
<dbReference type="Pfam" id="PF09848">
    <property type="entry name" value="SLFN-g3_helicase"/>
    <property type="match status" value="1"/>
</dbReference>
<dbReference type="EMBL" id="FMHG01000001">
    <property type="protein sequence ID" value="SCJ72548.1"/>
    <property type="molecule type" value="Genomic_DNA"/>
</dbReference>
<protein>
    <submittedName>
        <fullName evidence="2">Uncharacterized conserved protein</fullName>
    </submittedName>
</protein>
<organism evidence="2">
    <name type="scientific">uncultured Anaerotruncus sp</name>
    <dbReference type="NCBI Taxonomy" id="905011"/>
    <lineage>
        <taxon>Bacteria</taxon>
        <taxon>Bacillati</taxon>
        <taxon>Bacillota</taxon>
        <taxon>Clostridia</taxon>
        <taxon>Eubacteriales</taxon>
        <taxon>Oscillospiraceae</taxon>
        <taxon>Anaerotruncus</taxon>
        <taxon>environmental samples</taxon>
    </lineage>
</organism>
<dbReference type="AlphaFoldDB" id="A0A1C6IS89"/>
<evidence type="ECO:0000313" key="2">
    <source>
        <dbReference type="EMBL" id="SCJ72548.1"/>
    </source>
</evidence>
<proteinExistence type="predicted"/>
<dbReference type="InterPro" id="IPR018647">
    <property type="entry name" value="SLFN_3-like_DNA/RNA_helicase"/>
</dbReference>
<dbReference type="SUPFAM" id="SSF52540">
    <property type="entry name" value="P-loop containing nucleoside triphosphate hydrolases"/>
    <property type="match status" value="1"/>
</dbReference>
<feature type="domain" description="Schlafen group 3-like DNA/RNA helicase" evidence="1">
    <location>
        <begin position="187"/>
        <end position="526"/>
    </location>
</feature>
<dbReference type="InterPro" id="IPR027417">
    <property type="entry name" value="P-loop_NTPase"/>
</dbReference>
<accession>A0A1C6IS89</accession>
<sequence>MIQFKIQSFAYRDFDSWCLPWDYHCLYILENGYQIYIGETKEVIRRSKEHCMPSDFCNQFHFKTAYVITSEDFEETPVKHYEDLLIRLMRADGKFEVVNQKNGEWTHYKRKNLFEISFDQLWLKLESLGLVNEKHFQSILNTGMYKYCPDTMNVTQAQHEALTSIIHTIDSGETFPYNDQRFLARPILIEGDAGTGKTVVATTLFYYLKTHPKYKNLKIGLVYSNPAMRNVIQQVFAHTPGLRKNDVIAPIDVTKHRYDLIICDEAQRLRQAKNIGRYMVHFKKGNERLHLDNSHDELDWLLLNADRLILFYDPKQIVCPSDVSQIKFDKRLKDRKRGIRPIALKEQMRIHAGSQYVPYIYDILFQKNNISKKFANYDFKLFSNFRDMWDALEENEAAAKLCRFCSGYGWPWISKEDSKKPDIWLGNHGIWWNRQTDGWLQNPEAKLEMGSVYSLAGLDLNYAAVIIGPDLIYDLTDQRIKVDRQNYFDNKVKHGVTDEELTTFLLNTYAVLMTRGILGTYVYACDPNLHRYLQRFIPSV</sequence>